<comment type="caution">
    <text evidence="2">The sequence shown here is derived from an EMBL/GenBank/DDBJ whole genome shotgun (WGS) entry which is preliminary data.</text>
</comment>
<organism evidence="2 3">
    <name type="scientific">Halosimplex aquaticum</name>
    <dbReference type="NCBI Taxonomy" id="3026162"/>
    <lineage>
        <taxon>Archaea</taxon>
        <taxon>Methanobacteriati</taxon>
        <taxon>Methanobacteriota</taxon>
        <taxon>Stenosarchaea group</taxon>
        <taxon>Halobacteria</taxon>
        <taxon>Halobacteriales</taxon>
        <taxon>Haloarculaceae</taxon>
        <taxon>Halosimplex</taxon>
    </lineage>
</organism>
<dbReference type="InterPro" id="IPR055927">
    <property type="entry name" value="DUF7504"/>
</dbReference>
<dbReference type="GeneID" id="78822348"/>
<reference evidence="2 3" key="1">
    <citation type="journal article" date="2019" name="Int. J. Syst. Evol. Microbiol.">
        <title>The Global Catalogue of Microorganisms (GCM) 10K type strain sequencing project: providing services to taxonomists for standard genome sequencing and annotation.</title>
        <authorList>
            <consortium name="The Broad Institute Genomics Platform"/>
            <consortium name="The Broad Institute Genome Sequencing Center for Infectious Disease"/>
            <person name="Wu L."/>
            <person name="Ma J."/>
        </authorList>
    </citation>
    <scope>NUCLEOTIDE SEQUENCE [LARGE SCALE GENOMIC DNA]</scope>
    <source>
        <strain evidence="2 3">XZYJT29</strain>
    </source>
</reference>
<name>A0ABD5Y8I5_9EURY</name>
<feature type="region of interest" description="Disordered" evidence="1">
    <location>
        <begin position="1"/>
        <end position="21"/>
    </location>
</feature>
<dbReference type="Proteomes" id="UP001596432">
    <property type="component" value="Unassembled WGS sequence"/>
</dbReference>
<evidence type="ECO:0000313" key="3">
    <source>
        <dbReference type="Proteomes" id="UP001596432"/>
    </source>
</evidence>
<accession>A0ABD5Y8I5</accession>
<evidence type="ECO:0008006" key="4">
    <source>
        <dbReference type="Google" id="ProtNLM"/>
    </source>
</evidence>
<evidence type="ECO:0000256" key="1">
    <source>
        <dbReference type="SAM" id="MobiDB-lite"/>
    </source>
</evidence>
<protein>
    <recommendedName>
        <fullName evidence="4">RecA-superfamily ATPase, KaiC/GvpD/RAD55 family</fullName>
    </recommendedName>
</protein>
<evidence type="ECO:0000313" key="2">
    <source>
        <dbReference type="EMBL" id="MFC7142016.1"/>
    </source>
</evidence>
<proteinExistence type="predicted"/>
<dbReference type="Pfam" id="PF24336">
    <property type="entry name" value="DUF7504"/>
    <property type="match status" value="1"/>
</dbReference>
<keyword evidence="3" id="KW-1185">Reference proteome</keyword>
<dbReference type="EMBL" id="JBHTAS010000001">
    <property type="protein sequence ID" value="MFC7142016.1"/>
    <property type="molecule type" value="Genomic_DNA"/>
</dbReference>
<sequence length="226" mass="23505">MTDLPDSSSGREPRSVGALPQGLSTGATVLVAGSTDPSHHAVGFQIVSRLGDADDAVLAVTTTESAGETVEAAERVYPDGDSPRLGVVDTSSRQQSIAAPAGEVPTVYTPSPGDLERLVVGLTELSADGPPATGARHLLVRSLTPVLATVPTDQVCSMLAQISGIRTDSGVTLVGVDYTAHDEETMAALAERVDGILWVAPGSDGTLDLEYEPARGRFEEFSRRPR</sequence>
<dbReference type="RefSeq" id="WP_274323092.1">
    <property type="nucleotide sequence ID" value="NZ_CP118158.1"/>
</dbReference>
<gene>
    <name evidence="2" type="ORF">ACFQMA_19540</name>
</gene>
<dbReference type="AlphaFoldDB" id="A0ABD5Y8I5"/>